<protein>
    <recommendedName>
        <fullName evidence="3">Virulence protein</fullName>
    </recommendedName>
</protein>
<accession>A0ABQ0BPZ2</accession>
<gene>
    <name evidence="1" type="ORF">K340107D12_14150</name>
</gene>
<sequence length="271" mass="30131">MRIETKTDNRKKMVQDIAEFTGKELRYVGPPTFAYEVGSLTIDRDGVIISETDEDENLLTQFLQDKGYLEAPVDEVRIVIPADTNDRTFLQNLLAMIHARAYLLNRITRCETFAVSDSLLEKLEQLPQENACEAFQTFLSEDTEGLKGLVVEEGKVTFAFPLSQDSAKSRAYSELAALITKKAKEAKRVGTSPVIEENEKYYLRIWLVQLGMAGTASKESRQALLAGLKGHTAFRTKEAAEKFSIAQKEKRAAVKAAQMAEQGNEEAGGIA</sequence>
<organism evidence="1 2">
    <name type="scientific">Blautia parvula</name>
    <dbReference type="NCBI Taxonomy" id="2877527"/>
    <lineage>
        <taxon>Bacteria</taxon>
        <taxon>Bacillati</taxon>
        <taxon>Bacillota</taxon>
        <taxon>Clostridia</taxon>
        <taxon>Lachnospirales</taxon>
        <taxon>Lachnospiraceae</taxon>
        <taxon>Blautia</taxon>
    </lineage>
</organism>
<dbReference type="Proteomes" id="UP001600941">
    <property type="component" value="Unassembled WGS sequence"/>
</dbReference>
<evidence type="ECO:0000313" key="1">
    <source>
        <dbReference type="EMBL" id="GAA6498599.1"/>
    </source>
</evidence>
<proteinExistence type="predicted"/>
<name>A0ABQ0BPZ2_9FIRM</name>
<comment type="caution">
    <text evidence="1">The sequence shown here is derived from an EMBL/GenBank/DDBJ whole genome shotgun (WGS) entry which is preliminary data.</text>
</comment>
<evidence type="ECO:0008006" key="3">
    <source>
        <dbReference type="Google" id="ProtNLM"/>
    </source>
</evidence>
<keyword evidence="2" id="KW-1185">Reference proteome</keyword>
<dbReference type="RefSeq" id="WP_390423046.1">
    <property type="nucleotide sequence ID" value="NZ_BAABZQ010000001.1"/>
</dbReference>
<reference evidence="1 2" key="1">
    <citation type="submission" date="2024-04" db="EMBL/GenBank/DDBJ databases">
        <title>Defined microbial consortia suppress multidrug-resistant proinflammatory Enterobacteriaceae via ecological control.</title>
        <authorList>
            <person name="Furuichi M."/>
            <person name="Kawaguchi T."/>
            <person name="Pust M."/>
            <person name="Yasuma K."/>
            <person name="Plichta D."/>
            <person name="Hasegawa N."/>
            <person name="Ohya T."/>
            <person name="Bhattarai S."/>
            <person name="Sasajima S."/>
            <person name="Aoto Y."/>
            <person name="Tuganbaev T."/>
            <person name="Yaginuma M."/>
            <person name="Ueda M."/>
            <person name="Okahashi N."/>
            <person name="Amafuji K."/>
            <person name="Kiridooshi Y."/>
            <person name="Sugita K."/>
            <person name="Strazar M."/>
            <person name="Skelly A."/>
            <person name="Suda W."/>
            <person name="Hattori M."/>
            <person name="Nakamoto N."/>
            <person name="Caballero S."/>
            <person name="Norman J."/>
            <person name="Olle B."/>
            <person name="Tanoue T."/>
            <person name="Arita M."/>
            <person name="Bucci V."/>
            <person name="Atarashi K."/>
            <person name="Xavier R."/>
            <person name="Honda K."/>
        </authorList>
    </citation>
    <scope>NUCLEOTIDE SEQUENCE [LARGE SCALE GENOMIC DNA]</scope>
    <source>
        <strain evidence="2">k34-0107-D12</strain>
    </source>
</reference>
<dbReference type="EMBL" id="BAABZQ010000001">
    <property type="protein sequence ID" value="GAA6498599.1"/>
    <property type="molecule type" value="Genomic_DNA"/>
</dbReference>
<evidence type="ECO:0000313" key="2">
    <source>
        <dbReference type="Proteomes" id="UP001600941"/>
    </source>
</evidence>